<dbReference type="Proteomes" id="UP000031104">
    <property type="component" value="Chromosome"/>
</dbReference>
<evidence type="ECO:0000256" key="1">
    <source>
        <dbReference type="ARBA" id="ARBA00009249"/>
    </source>
</evidence>
<protein>
    <recommendedName>
        <fullName evidence="3">Glycine cleavage system H protein</fullName>
    </recommendedName>
</protein>
<dbReference type="InterPro" id="IPR000089">
    <property type="entry name" value="Biotin_lipoyl"/>
</dbReference>
<dbReference type="CDD" id="cd06848">
    <property type="entry name" value="GCS_H"/>
    <property type="match status" value="1"/>
</dbReference>
<dbReference type="GO" id="GO:0005829">
    <property type="term" value="C:cytosol"/>
    <property type="evidence" value="ECO:0007669"/>
    <property type="project" value="TreeGrafter"/>
</dbReference>
<dbReference type="GO" id="GO:0005960">
    <property type="term" value="C:glycine cleavage complex"/>
    <property type="evidence" value="ECO:0007669"/>
    <property type="project" value="InterPro"/>
</dbReference>
<dbReference type="NCBIfam" id="TIGR00527">
    <property type="entry name" value="gcvH"/>
    <property type="match status" value="1"/>
</dbReference>
<dbReference type="GO" id="GO:0019464">
    <property type="term" value="P:glycine decarboxylation via glycine cleavage system"/>
    <property type="evidence" value="ECO:0007669"/>
    <property type="project" value="UniProtKB-UniRule"/>
</dbReference>
<dbReference type="InterPro" id="IPR011053">
    <property type="entry name" value="Single_hybrid_motif"/>
</dbReference>
<dbReference type="HOGENOM" id="CLU_097408_2_0_6"/>
<comment type="similarity">
    <text evidence="1 3">Belongs to the GcvH family.</text>
</comment>
<accession>A0A0A8E4X9</accession>
<evidence type="ECO:0000313" key="6">
    <source>
        <dbReference type="EMBL" id="AJC49295.1"/>
    </source>
</evidence>
<feature type="modified residue" description="N6-lipoyllysine" evidence="3 4">
    <location>
        <position position="64"/>
    </location>
</feature>
<dbReference type="HAMAP" id="MF_00272">
    <property type="entry name" value="GcvH"/>
    <property type="match status" value="1"/>
</dbReference>
<dbReference type="KEGG" id="fgu:SD28_06465"/>
<dbReference type="SUPFAM" id="SSF51230">
    <property type="entry name" value="Single hybrid motif"/>
    <property type="match status" value="1"/>
</dbReference>
<evidence type="ECO:0000256" key="4">
    <source>
        <dbReference type="PIRSR" id="PIRSR617453-50"/>
    </source>
</evidence>
<dbReference type="InterPro" id="IPR017453">
    <property type="entry name" value="GCV_H_sub"/>
</dbReference>
<dbReference type="PROSITE" id="PS50968">
    <property type="entry name" value="BIOTINYL_LIPOYL"/>
    <property type="match status" value="1"/>
</dbReference>
<dbReference type="PANTHER" id="PTHR11715">
    <property type="entry name" value="GLYCINE CLEAVAGE SYSTEM H PROTEIN"/>
    <property type="match status" value="1"/>
</dbReference>
<evidence type="ECO:0000256" key="3">
    <source>
        <dbReference type="HAMAP-Rule" id="MF_00272"/>
    </source>
</evidence>
<evidence type="ECO:0000259" key="5">
    <source>
        <dbReference type="PROSITE" id="PS50968"/>
    </source>
</evidence>
<feature type="domain" description="Lipoyl-binding" evidence="5">
    <location>
        <begin position="23"/>
        <end position="105"/>
    </location>
</feature>
<reference evidence="6 7" key="1">
    <citation type="submission" date="2014-12" db="EMBL/GenBank/DDBJ databases">
        <title>Complete genome sequence of Francisella guanzhouensis strain 08HL01032 isolated from air-conditioning system in China.</title>
        <authorList>
            <person name="Svensson D."/>
            <person name="Ohrman C."/>
            <person name="Backman S."/>
            <person name="Karlsson E."/>
            <person name="Nilsson E."/>
            <person name="Bystrom M."/>
            <person name="Larkeryd A."/>
            <person name="Stenberg P."/>
            <person name="Scholtz H.C."/>
            <person name="Forsman M."/>
            <person name="Sjodin A."/>
        </authorList>
    </citation>
    <scope>NUCLEOTIDE SEQUENCE [LARGE SCALE GENOMIC DNA]</scope>
    <source>
        <strain evidence="6 7">08HL01032</strain>
    </source>
</reference>
<proteinExistence type="inferred from homology"/>
<dbReference type="EMBL" id="CP010427">
    <property type="protein sequence ID" value="AJC49295.1"/>
    <property type="molecule type" value="Genomic_DNA"/>
</dbReference>
<name>A0A0A8E4X9_9GAMM</name>
<evidence type="ECO:0000313" key="7">
    <source>
        <dbReference type="Proteomes" id="UP000031104"/>
    </source>
</evidence>
<comment type="function">
    <text evidence="3">The glycine cleavage system catalyzes the degradation of glycine. The H protein shuttles the methylamine group of glycine from the P protein to the T protein.</text>
</comment>
<dbReference type="PANTHER" id="PTHR11715:SF3">
    <property type="entry name" value="GLYCINE CLEAVAGE SYSTEM H PROTEIN-RELATED"/>
    <property type="match status" value="1"/>
</dbReference>
<dbReference type="InterPro" id="IPR033753">
    <property type="entry name" value="GCV_H/Fam206"/>
</dbReference>
<dbReference type="GO" id="GO:0009249">
    <property type="term" value="P:protein lipoylation"/>
    <property type="evidence" value="ECO:0007669"/>
    <property type="project" value="TreeGrafter"/>
</dbReference>
<dbReference type="Pfam" id="PF01597">
    <property type="entry name" value="GCV_H"/>
    <property type="match status" value="1"/>
</dbReference>
<dbReference type="InterPro" id="IPR002930">
    <property type="entry name" value="GCV_H"/>
</dbReference>
<dbReference type="RefSeq" id="WP_039125223.1">
    <property type="nucleotide sequence ID" value="NZ_CP010427.1"/>
</dbReference>
<evidence type="ECO:0000256" key="2">
    <source>
        <dbReference type="ARBA" id="ARBA00022823"/>
    </source>
</evidence>
<dbReference type="AlphaFoldDB" id="A0A0A8E4X9"/>
<dbReference type="STRING" id="594679.SD28_06465"/>
<dbReference type="Gene3D" id="2.40.50.100">
    <property type="match status" value="1"/>
</dbReference>
<gene>
    <name evidence="3" type="primary">gcvH</name>
    <name evidence="6" type="ORF">SD28_06465</name>
</gene>
<dbReference type="OrthoDB" id="9796712at2"/>
<keyword evidence="2 3" id="KW-0450">Lipoyl</keyword>
<sequence length="127" mass="14959">MPEINKNYLYTQTNEWIQIKDNVARVGVDDYSQNEFGEIVYVDLPKFGHHYDRDEEICVIESVKTASDIYSPLSGKVVKINEKLIDNPKLINRSCYDEGWIFELEFSDPQEIDQLLKPNEYEKYISE</sequence>
<comment type="cofactor">
    <cofactor evidence="3">
        <name>(R)-lipoate</name>
        <dbReference type="ChEBI" id="CHEBI:83088"/>
    </cofactor>
    <text evidence="3">Binds 1 lipoyl cofactor covalently.</text>
</comment>
<dbReference type="NCBIfam" id="NF002270">
    <property type="entry name" value="PRK01202.1"/>
    <property type="match status" value="1"/>
</dbReference>
<organism evidence="6 7">
    <name type="scientific">Allofrancisella guangzhouensis</name>
    <dbReference type="NCBI Taxonomy" id="594679"/>
    <lineage>
        <taxon>Bacteria</taxon>
        <taxon>Pseudomonadati</taxon>
        <taxon>Pseudomonadota</taxon>
        <taxon>Gammaproteobacteria</taxon>
        <taxon>Thiotrichales</taxon>
        <taxon>Francisellaceae</taxon>
        <taxon>Allofrancisella</taxon>
    </lineage>
</organism>
<comment type="subunit">
    <text evidence="3">The glycine cleavage system is composed of four proteins: P, T, L and H.</text>
</comment>
<keyword evidence="7" id="KW-1185">Reference proteome</keyword>